<dbReference type="InterPro" id="IPR023614">
    <property type="entry name" value="Porin_dom_sf"/>
</dbReference>
<keyword evidence="3" id="KW-1185">Reference proteome</keyword>
<feature type="signal peptide" evidence="1">
    <location>
        <begin position="1"/>
        <end position="25"/>
    </location>
</feature>
<accession>A0ABX7P1E4</accession>
<evidence type="ECO:0008006" key="4">
    <source>
        <dbReference type="Google" id="ProtNLM"/>
    </source>
</evidence>
<protein>
    <recommendedName>
        <fullName evidence="4">Phosphate-selective porin O and P</fullName>
    </recommendedName>
</protein>
<evidence type="ECO:0000256" key="1">
    <source>
        <dbReference type="SAM" id="SignalP"/>
    </source>
</evidence>
<dbReference type="EMBL" id="CP071090">
    <property type="protein sequence ID" value="QSQ23695.1"/>
    <property type="molecule type" value="Genomic_DNA"/>
</dbReference>
<name>A0ABX7P1E4_9BACT</name>
<feature type="chain" id="PRO_5046366101" description="Phosphate-selective porin O and P" evidence="1">
    <location>
        <begin position="26"/>
        <end position="367"/>
    </location>
</feature>
<sequence>MRPAPIRLLSLLALVALLPAGPALAGKIQITDEAVLNVNLLLQPQVQLIKDGAPVGDVGTDLFLRRARILVFGSVTKHLSFFVETDQPNFGKDGNFDVAFYLQDAFLYYEVADKIFVDAGFLIAPLSRHNLQGAIALNTVDYHANLIRFTPGVGKVWRDTGVQLRGFAGPVGFRAAILNGVEGKKTTDGVTVNPDDLPRGVASVRWNFLTREEDLFFQGIYFDDKPRLSVGLGADYQPSAVATASGVHDSANFATDVFLDLPLAGDQAVVFNTGVYTYRQGMDAPQSGTGFFSEVGYRFGQLEPVVSAEYFNSRVNNQDLLVLRPGFNIWFQKHTFNLKTEVAVSKLGDISEADTGITGTAQLQLFY</sequence>
<dbReference type="RefSeq" id="WP_206725266.1">
    <property type="nucleotide sequence ID" value="NZ_CP071090.1"/>
</dbReference>
<gene>
    <name evidence="2" type="ORF">JY651_01540</name>
</gene>
<evidence type="ECO:0000313" key="2">
    <source>
        <dbReference type="EMBL" id="QSQ23695.1"/>
    </source>
</evidence>
<dbReference type="Gene3D" id="2.40.160.10">
    <property type="entry name" value="Porin"/>
    <property type="match status" value="1"/>
</dbReference>
<keyword evidence="1" id="KW-0732">Signal</keyword>
<reference evidence="2 3" key="1">
    <citation type="submission" date="2021-02" db="EMBL/GenBank/DDBJ databases">
        <title>De Novo genome assembly of isolated myxobacteria.</title>
        <authorList>
            <person name="Stevens D.C."/>
        </authorList>
    </citation>
    <scope>NUCLEOTIDE SEQUENCE [LARGE SCALE GENOMIC DNA]</scope>
    <source>
        <strain evidence="3">SCPEA02</strain>
    </source>
</reference>
<dbReference type="Proteomes" id="UP000662747">
    <property type="component" value="Chromosome"/>
</dbReference>
<proteinExistence type="predicted"/>
<evidence type="ECO:0000313" key="3">
    <source>
        <dbReference type="Proteomes" id="UP000662747"/>
    </source>
</evidence>
<organism evidence="2 3">
    <name type="scientific">Pyxidicoccus parkwayensis</name>
    <dbReference type="NCBI Taxonomy" id="2813578"/>
    <lineage>
        <taxon>Bacteria</taxon>
        <taxon>Pseudomonadati</taxon>
        <taxon>Myxococcota</taxon>
        <taxon>Myxococcia</taxon>
        <taxon>Myxococcales</taxon>
        <taxon>Cystobacterineae</taxon>
        <taxon>Myxococcaceae</taxon>
        <taxon>Pyxidicoccus</taxon>
    </lineage>
</organism>